<feature type="compositionally biased region" description="Acidic residues" evidence="1">
    <location>
        <begin position="44"/>
        <end position="55"/>
    </location>
</feature>
<feature type="region of interest" description="Disordered" evidence="1">
    <location>
        <begin position="1"/>
        <end position="62"/>
    </location>
</feature>
<evidence type="ECO:0000313" key="3">
    <source>
        <dbReference type="Proteomes" id="UP001163046"/>
    </source>
</evidence>
<dbReference type="EMBL" id="MU825932">
    <property type="protein sequence ID" value="KAJ7382242.1"/>
    <property type="molecule type" value="Genomic_DNA"/>
</dbReference>
<sequence>MATAPYTPSLSEPDEEVQFMGFGDARNSSNTTLPDCEPNKEGTEMDTDVEGDISDSETHSDHVPAVTCSPLEVLNDLAAQINAGCLSKFNIAKFHVGREPREQCPVKHSRQLTRYLLSFTDDSGTSEGAIDWGGPMREFFTLILQYIHDSQLMCGPENSRFLSYKCKVFRR</sequence>
<dbReference type="AlphaFoldDB" id="A0A9X0D035"/>
<comment type="caution">
    <text evidence="2">The sequence shown here is derived from an EMBL/GenBank/DDBJ whole genome shotgun (WGS) entry which is preliminary data.</text>
</comment>
<organism evidence="2 3">
    <name type="scientific">Desmophyllum pertusum</name>
    <dbReference type="NCBI Taxonomy" id="174260"/>
    <lineage>
        <taxon>Eukaryota</taxon>
        <taxon>Metazoa</taxon>
        <taxon>Cnidaria</taxon>
        <taxon>Anthozoa</taxon>
        <taxon>Hexacorallia</taxon>
        <taxon>Scleractinia</taxon>
        <taxon>Caryophylliina</taxon>
        <taxon>Caryophylliidae</taxon>
        <taxon>Desmophyllum</taxon>
    </lineage>
</organism>
<proteinExistence type="predicted"/>
<evidence type="ECO:0000256" key="1">
    <source>
        <dbReference type="SAM" id="MobiDB-lite"/>
    </source>
</evidence>
<keyword evidence="3" id="KW-1185">Reference proteome</keyword>
<accession>A0A9X0D035</accession>
<protein>
    <recommendedName>
        <fullName evidence="4">HECT domain-containing protein</fullName>
    </recommendedName>
</protein>
<dbReference type="Proteomes" id="UP001163046">
    <property type="component" value="Unassembled WGS sequence"/>
</dbReference>
<feature type="compositionally biased region" description="Polar residues" evidence="1">
    <location>
        <begin position="1"/>
        <end position="10"/>
    </location>
</feature>
<reference evidence="2" key="1">
    <citation type="submission" date="2023-01" db="EMBL/GenBank/DDBJ databases">
        <title>Genome assembly of the deep-sea coral Lophelia pertusa.</title>
        <authorList>
            <person name="Herrera S."/>
            <person name="Cordes E."/>
        </authorList>
    </citation>
    <scope>NUCLEOTIDE SEQUENCE</scope>
    <source>
        <strain evidence="2">USNM1676648</strain>
        <tissue evidence="2">Polyp</tissue>
    </source>
</reference>
<evidence type="ECO:0000313" key="2">
    <source>
        <dbReference type="EMBL" id="KAJ7382242.1"/>
    </source>
</evidence>
<dbReference type="GO" id="GO:0004842">
    <property type="term" value="F:ubiquitin-protein transferase activity"/>
    <property type="evidence" value="ECO:0007669"/>
    <property type="project" value="InterPro"/>
</dbReference>
<name>A0A9X0D035_9CNID</name>
<gene>
    <name evidence="2" type="ORF">OS493_036276</name>
</gene>
<evidence type="ECO:0008006" key="4">
    <source>
        <dbReference type="Google" id="ProtNLM"/>
    </source>
</evidence>
<dbReference type="SUPFAM" id="SSF56204">
    <property type="entry name" value="Hect, E3 ligase catalytic domain"/>
    <property type="match status" value="1"/>
</dbReference>
<dbReference type="OrthoDB" id="5989371at2759"/>
<dbReference type="InterPro" id="IPR035983">
    <property type="entry name" value="Hect_E3_ubiquitin_ligase"/>
</dbReference>